<evidence type="ECO:0000313" key="5">
    <source>
        <dbReference type="WBParaSite" id="TTAC_0000291301-mRNA-1"/>
    </source>
</evidence>
<feature type="transmembrane region" description="Helical" evidence="2">
    <location>
        <begin position="122"/>
        <end position="148"/>
    </location>
</feature>
<keyword evidence="4" id="KW-1185">Reference proteome</keyword>
<gene>
    <name evidence="3" type="ORF">TTAC_LOCUS2898</name>
</gene>
<evidence type="ECO:0000313" key="4">
    <source>
        <dbReference type="Proteomes" id="UP000274429"/>
    </source>
</evidence>
<reference evidence="3 4" key="2">
    <citation type="submission" date="2018-11" db="EMBL/GenBank/DDBJ databases">
        <authorList>
            <consortium name="Pathogen Informatics"/>
        </authorList>
    </citation>
    <scope>NUCLEOTIDE SEQUENCE [LARGE SCALE GENOMIC DNA]</scope>
</reference>
<evidence type="ECO:0000313" key="3">
    <source>
        <dbReference type="EMBL" id="VDM21467.1"/>
    </source>
</evidence>
<dbReference type="EMBL" id="UYWX01001652">
    <property type="protein sequence ID" value="VDM21467.1"/>
    <property type="molecule type" value="Genomic_DNA"/>
</dbReference>
<dbReference type="AlphaFoldDB" id="A0A0R3WQ73"/>
<evidence type="ECO:0000256" key="1">
    <source>
        <dbReference type="SAM" id="MobiDB-lite"/>
    </source>
</evidence>
<accession>A0A0R3WQ73</accession>
<reference evidence="5" key="1">
    <citation type="submission" date="2017-02" db="UniProtKB">
        <authorList>
            <consortium name="WormBaseParasite"/>
        </authorList>
    </citation>
    <scope>IDENTIFICATION</scope>
</reference>
<protein>
    <submittedName>
        <fullName evidence="3 5">Uncharacterized protein</fullName>
    </submittedName>
</protein>
<sequence>MPSTISQDLLSASAGGATNGDDNQNSTSSTTNGCGGGVNGPPESLGKSPSVVAMVSANSPSALVTTPLMNFYDASAASGGGNTYVSHSHVGNASARVGGKSTIGDNGDSSTHTPRPFWRCSWQYWVILICVLAFLLAVSFAVFFSGLFDPHNPPRKVEPNTQVKIHLEPMGLWAGHWHIQSDLCTIYNITLTSELSSVGVFLRYSTMPTIVHYSHFDRILGRQLKVDAVMKKDTTDLPKEAFPSVPSAIHAKSVRQEGSLCID</sequence>
<name>A0A0R3WQ73_HYDTA</name>
<keyword evidence="2" id="KW-1133">Transmembrane helix</keyword>
<dbReference type="STRING" id="6205.A0A0R3WQ73"/>
<feature type="region of interest" description="Disordered" evidence="1">
    <location>
        <begin position="1"/>
        <end position="49"/>
    </location>
</feature>
<dbReference type="WBParaSite" id="TTAC_0000291301-mRNA-1">
    <property type="protein sequence ID" value="TTAC_0000291301-mRNA-1"/>
    <property type="gene ID" value="TTAC_0000291301"/>
</dbReference>
<evidence type="ECO:0000256" key="2">
    <source>
        <dbReference type="SAM" id="Phobius"/>
    </source>
</evidence>
<proteinExistence type="predicted"/>
<keyword evidence="2" id="KW-0812">Transmembrane</keyword>
<feature type="compositionally biased region" description="Polar residues" evidence="1">
    <location>
        <begin position="1"/>
        <end position="10"/>
    </location>
</feature>
<feature type="compositionally biased region" description="Low complexity" evidence="1">
    <location>
        <begin position="19"/>
        <end position="32"/>
    </location>
</feature>
<dbReference type="Proteomes" id="UP000274429">
    <property type="component" value="Unassembled WGS sequence"/>
</dbReference>
<dbReference type="OrthoDB" id="6263050at2759"/>
<keyword evidence="2" id="KW-0472">Membrane</keyword>
<organism evidence="5">
    <name type="scientific">Hydatigena taeniaeformis</name>
    <name type="common">Feline tapeworm</name>
    <name type="synonym">Taenia taeniaeformis</name>
    <dbReference type="NCBI Taxonomy" id="6205"/>
    <lineage>
        <taxon>Eukaryota</taxon>
        <taxon>Metazoa</taxon>
        <taxon>Spiralia</taxon>
        <taxon>Lophotrochozoa</taxon>
        <taxon>Platyhelminthes</taxon>
        <taxon>Cestoda</taxon>
        <taxon>Eucestoda</taxon>
        <taxon>Cyclophyllidea</taxon>
        <taxon>Taeniidae</taxon>
        <taxon>Hydatigera</taxon>
    </lineage>
</organism>